<sequence length="476" mass="53535">MGRRGLRRNYNPVSSTAEEADDAAVIAVESEGGGEEDNNNNNTADSNNGDVGGDVEAPRRRRDYQTVAAEEEAEDEEEEGTKVTIVILDPAQKKFFIPAYTHWSISKFKRKGAKIHKVAPPSQRLIYRGQLLQDSSTLEGCGLSADKLIVHLFPKPRVVIQQQQPGVDEEQPQPTGAHIPQIVLNPDEAEQRAHILVLGSADFLEAQNNVKLFSFLLLVISSIELFNLLLILMGVPPDNGNGNNSGHDAYNTQDDFFHIDVNNTADPYNSRNYNNNMEADPYQEAAIQRELQTWQPRSNIDLIISAFGIYVAMLGIRATNETTLRLAQQYLVGTAIVGIAWMMFNYWFTVHVDEEFDQLRRDERHNHTNATNPVIYDDDAIPYKTEMEYYQQNLSLMMIPGMVWVLCCLRAYQFQSLLEEAEQEAEERIRNELAQHNAHVHGGEGEDDEDDVVEEDEAATTGGTELELQNRSAVIT</sequence>
<dbReference type="OrthoDB" id="267397at2759"/>
<keyword evidence="2" id="KW-0472">Membrane</keyword>
<evidence type="ECO:0000259" key="3">
    <source>
        <dbReference type="PROSITE" id="PS50053"/>
    </source>
</evidence>
<dbReference type="PANTHER" id="PTHR10677:SF3">
    <property type="entry name" value="FI07626P-RELATED"/>
    <property type="match status" value="1"/>
</dbReference>
<dbReference type="GO" id="GO:0006511">
    <property type="term" value="P:ubiquitin-dependent protein catabolic process"/>
    <property type="evidence" value="ECO:0007669"/>
    <property type="project" value="TreeGrafter"/>
</dbReference>
<keyword evidence="2" id="KW-1133">Transmembrane helix</keyword>
<gene>
    <name evidence="4" type="ORF">SEMRO_494_G154290.1</name>
</gene>
<dbReference type="InterPro" id="IPR015496">
    <property type="entry name" value="Ubiquilin"/>
</dbReference>
<protein>
    <recommendedName>
        <fullName evidence="3">Ubiquitin-like domain-containing protein</fullName>
    </recommendedName>
</protein>
<dbReference type="PROSITE" id="PS50053">
    <property type="entry name" value="UBIQUITIN_2"/>
    <property type="match status" value="1"/>
</dbReference>
<dbReference type="Pfam" id="PF00240">
    <property type="entry name" value="ubiquitin"/>
    <property type="match status" value="1"/>
</dbReference>
<dbReference type="SMART" id="SM00213">
    <property type="entry name" value="UBQ"/>
    <property type="match status" value="1"/>
</dbReference>
<feature type="transmembrane region" description="Helical" evidence="2">
    <location>
        <begin position="330"/>
        <end position="348"/>
    </location>
</feature>
<feature type="region of interest" description="Disordered" evidence="1">
    <location>
        <begin position="1"/>
        <end position="81"/>
    </location>
</feature>
<keyword evidence="2" id="KW-0812">Transmembrane</keyword>
<dbReference type="PANTHER" id="PTHR10677">
    <property type="entry name" value="UBIQUILIN"/>
    <property type="match status" value="1"/>
</dbReference>
<feature type="domain" description="Ubiquitin-like" evidence="3">
    <location>
        <begin position="81"/>
        <end position="149"/>
    </location>
</feature>
<proteinExistence type="predicted"/>
<dbReference type="GO" id="GO:0031593">
    <property type="term" value="F:polyubiquitin modification-dependent protein binding"/>
    <property type="evidence" value="ECO:0007669"/>
    <property type="project" value="TreeGrafter"/>
</dbReference>
<dbReference type="CDD" id="cd17039">
    <property type="entry name" value="Ubl_ubiquitin_like"/>
    <property type="match status" value="1"/>
</dbReference>
<dbReference type="Gene3D" id="3.10.20.90">
    <property type="entry name" value="Phosphatidylinositol 3-kinase Catalytic Subunit, Chain A, domain 1"/>
    <property type="match status" value="1"/>
</dbReference>
<dbReference type="EMBL" id="CAICTM010000493">
    <property type="protein sequence ID" value="CAB9511633.1"/>
    <property type="molecule type" value="Genomic_DNA"/>
</dbReference>
<feature type="compositionally biased region" description="Low complexity" evidence="1">
    <location>
        <begin position="39"/>
        <end position="49"/>
    </location>
</feature>
<evidence type="ECO:0000256" key="1">
    <source>
        <dbReference type="SAM" id="MobiDB-lite"/>
    </source>
</evidence>
<dbReference type="AlphaFoldDB" id="A0A9N8HID9"/>
<feature type="compositionally biased region" description="Acidic residues" evidence="1">
    <location>
        <begin position="69"/>
        <end position="79"/>
    </location>
</feature>
<evidence type="ECO:0000256" key="2">
    <source>
        <dbReference type="SAM" id="Phobius"/>
    </source>
</evidence>
<evidence type="ECO:0000313" key="4">
    <source>
        <dbReference type="EMBL" id="CAB9511633.1"/>
    </source>
</evidence>
<feature type="compositionally biased region" description="Acidic residues" evidence="1">
    <location>
        <begin position="445"/>
        <end position="458"/>
    </location>
</feature>
<keyword evidence="5" id="KW-1185">Reference proteome</keyword>
<evidence type="ECO:0000313" key="5">
    <source>
        <dbReference type="Proteomes" id="UP001153069"/>
    </source>
</evidence>
<dbReference type="Proteomes" id="UP001153069">
    <property type="component" value="Unassembled WGS sequence"/>
</dbReference>
<feature type="region of interest" description="Disordered" evidence="1">
    <location>
        <begin position="437"/>
        <end position="476"/>
    </location>
</feature>
<dbReference type="InterPro" id="IPR029071">
    <property type="entry name" value="Ubiquitin-like_domsf"/>
</dbReference>
<accession>A0A9N8HID9</accession>
<name>A0A9N8HID9_9STRA</name>
<dbReference type="GO" id="GO:0005829">
    <property type="term" value="C:cytosol"/>
    <property type="evidence" value="ECO:0007669"/>
    <property type="project" value="TreeGrafter"/>
</dbReference>
<organism evidence="4 5">
    <name type="scientific">Seminavis robusta</name>
    <dbReference type="NCBI Taxonomy" id="568900"/>
    <lineage>
        <taxon>Eukaryota</taxon>
        <taxon>Sar</taxon>
        <taxon>Stramenopiles</taxon>
        <taxon>Ochrophyta</taxon>
        <taxon>Bacillariophyta</taxon>
        <taxon>Bacillariophyceae</taxon>
        <taxon>Bacillariophycidae</taxon>
        <taxon>Naviculales</taxon>
        <taxon>Naviculaceae</taxon>
        <taxon>Seminavis</taxon>
    </lineage>
</organism>
<feature type="transmembrane region" description="Helical" evidence="2">
    <location>
        <begin position="300"/>
        <end position="318"/>
    </location>
</feature>
<reference evidence="4" key="1">
    <citation type="submission" date="2020-06" db="EMBL/GenBank/DDBJ databases">
        <authorList>
            <consortium name="Plant Systems Biology data submission"/>
        </authorList>
    </citation>
    <scope>NUCLEOTIDE SEQUENCE</scope>
    <source>
        <strain evidence="4">D6</strain>
    </source>
</reference>
<comment type="caution">
    <text evidence="4">The sequence shown here is derived from an EMBL/GenBank/DDBJ whole genome shotgun (WGS) entry which is preliminary data.</text>
</comment>
<feature type="transmembrane region" description="Helical" evidence="2">
    <location>
        <begin position="212"/>
        <end position="235"/>
    </location>
</feature>
<dbReference type="InterPro" id="IPR000626">
    <property type="entry name" value="Ubiquitin-like_dom"/>
</dbReference>
<dbReference type="SUPFAM" id="SSF54236">
    <property type="entry name" value="Ubiquitin-like"/>
    <property type="match status" value="1"/>
</dbReference>